<dbReference type="InterPro" id="IPR050832">
    <property type="entry name" value="Bact_Acetyltransf"/>
</dbReference>
<evidence type="ECO:0000256" key="1">
    <source>
        <dbReference type="ARBA" id="ARBA00022679"/>
    </source>
</evidence>
<dbReference type="EMBL" id="CP159872">
    <property type="protein sequence ID" value="XCM83506.1"/>
    <property type="molecule type" value="Genomic_DNA"/>
</dbReference>
<dbReference type="PROSITE" id="PS51186">
    <property type="entry name" value="GNAT"/>
    <property type="match status" value="2"/>
</dbReference>
<reference evidence="4" key="1">
    <citation type="submission" date="2024-06" db="EMBL/GenBank/DDBJ databases">
        <title>The genome sequences of Kitasatospora sp. strain HUAS MG31.</title>
        <authorList>
            <person name="Mo P."/>
        </authorList>
    </citation>
    <scope>NUCLEOTIDE SEQUENCE</scope>
    <source>
        <strain evidence="4">HUAS MG31</strain>
    </source>
</reference>
<dbReference type="Pfam" id="PF13508">
    <property type="entry name" value="Acetyltransf_7"/>
    <property type="match status" value="1"/>
</dbReference>
<organism evidence="4">
    <name type="scientific">Kitasatospora camelliae</name>
    <dbReference type="NCBI Taxonomy" id="3156397"/>
    <lineage>
        <taxon>Bacteria</taxon>
        <taxon>Bacillati</taxon>
        <taxon>Actinomycetota</taxon>
        <taxon>Actinomycetes</taxon>
        <taxon>Kitasatosporales</taxon>
        <taxon>Streptomycetaceae</taxon>
        <taxon>Kitasatospora</taxon>
    </lineage>
</organism>
<accession>A0AAU8K841</accession>
<feature type="domain" description="N-acetyltransferase" evidence="3">
    <location>
        <begin position="172"/>
        <end position="337"/>
    </location>
</feature>
<gene>
    <name evidence="4" type="ORF">ABWK59_33590</name>
</gene>
<protein>
    <submittedName>
        <fullName evidence="4">GNAT family N-acetyltransferase</fullName>
    </submittedName>
</protein>
<sequence>MGTDARFDRRPIGVEQIEDWLELLAAVEAEDRVDEHHGAEDLHAMLADPYCDFPRGSLAVYDGERMIGYGYLKARTAADQVHEFYYLGAVHPAYRGRGVGAELLAWAEQAALPLHRERYPDRPLSLYSSSLARDTAAAALYEAHGYTAARWFHGMTRDLTKPLPDLPMPDGVEARRFTAERSEDARLVRNEAFRDHWGSTESTVESWAHMTEGPAFRPELGFIAYEGGSATGEGADGAGEALGIVLAEEYAAHSEATGERDLYISLVGTRRQGRKRGIASALLVQALAAAREAGFATASLGVDAGSPTGALGLYEQVGFTVKDTWVAQLKPLWQPGDPA</sequence>
<dbReference type="Gene3D" id="3.40.630.30">
    <property type="match status" value="1"/>
</dbReference>
<dbReference type="AlphaFoldDB" id="A0AAU8K841"/>
<dbReference type="GO" id="GO:0016747">
    <property type="term" value="F:acyltransferase activity, transferring groups other than amino-acyl groups"/>
    <property type="evidence" value="ECO:0007669"/>
    <property type="project" value="InterPro"/>
</dbReference>
<evidence type="ECO:0000256" key="2">
    <source>
        <dbReference type="ARBA" id="ARBA00023315"/>
    </source>
</evidence>
<dbReference type="Pfam" id="PF00583">
    <property type="entry name" value="Acetyltransf_1"/>
    <property type="match status" value="1"/>
</dbReference>
<dbReference type="InterPro" id="IPR016181">
    <property type="entry name" value="Acyl_CoA_acyltransferase"/>
</dbReference>
<dbReference type="PANTHER" id="PTHR43877:SF1">
    <property type="entry name" value="ACETYLTRANSFERASE"/>
    <property type="match status" value="1"/>
</dbReference>
<keyword evidence="2" id="KW-0012">Acyltransferase</keyword>
<feature type="domain" description="N-acetyltransferase" evidence="3">
    <location>
        <begin position="7"/>
        <end position="173"/>
    </location>
</feature>
<evidence type="ECO:0000259" key="3">
    <source>
        <dbReference type="PROSITE" id="PS51186"/>
    </source>
</evidence>
<dbReference type="RefSeq" id="WP_354644442.1">
    <property type="nucleotide sequence ID" value="NZ_CP159872.1"/>
</dbReference>
<proteinExistence type="predicted"/>
<dbReference type="InterPro" id="IPR000182">
    <property type="entry name" value="GNAT_dom"/>
</dbReference>
<evidence type="ECO:0000313" key="4">
    <source>
        <dbReference type="EMBL" id="XCM83506.1"/>
    </source>
</evidence>
<dbReference type="PANTHER" id="PTHR43877">
    <property type="entry name" value="AMINOALKYLPHOSPHONATE N-ACETYLTRANSFERASE-RELATED-RELATED"/>
    <property type="match status" value="1"/>
</dbReference>
<dbReference type="KEGG" id="kcm:ABWK59_33590"/>
<name>A0AAU8K841_9ACTN</name>
<dbReference type="CDD" id="cd04301">
    <property type="entry name" value="NAT_SF"/>
    <property type="match status" value="1"/>
</dbReference>
<keyword evidence="1" id="KW-0808">Transferase</keyword>
<dbReference type="SUPFAM" id="SSF55729">
    <property type="entry name" value="Acyl-CoA N-acyltransferases (Nat)"/>
    <property type="match status" value="2"/>
</dbReference>